<dbReference type="PANTHER" id="PTHR46014">
    <property type="entry name" value="TETRATRICOPEPTIDE REPEAT PROTEIN 1"/>
    <property type="match status" value="1"/>
</dbReference>
<evidence type="ECO:0000256" key="1">
    <source>
        <dbReference type="PROSITE-ProRule" id="PRU00339"/>
    </source>
</evidence>
<feature type="compositionally biased region" description="Low complexity" evidence="2">
    <location>
        <begin position="261"/>
        <end position="285"/>
    </location>
</feature>
<dbReference type="SMART" id="SM00028">
    <property type="entry name" value="TPR"/>
    <property type="match status" value="3"/>
</dbReference>
<feature type="region of interest" description="Disordered" evidence="2">
    <location>
        <begin position="115"/>
        <end position="142"/>
    </location>
</feature>
<feature type="repeat" description="TPR" evidence="1">
    <location>
        <begin position="536"/>
        <end position="569"/>
    </location>
</feature>
<keyword evidence="4" id="KW-1185">Reference proteome</keyword>
<dbReference type="AlphaFoldDB" id="A0A8C9LJ03"/>
<evidence type="ECO:0000313" key="4">
    <source>
        <dbReference type="Proteomes" id="UP000694416"/>
    </source>
</evidence>
<dbReference type="InterPro" id="IPR019734">
    <property type="entry name" value="TPR_rpt"/>
</dbReference>
<protein>
    <recommendedName>
        <fullName evidence="5">Tetratricopeptide repeat protein</fullName>
    </recommendedName>
</protein>
<dbReference type="InterPro" id="IPR052769">
    <property type="entry name" value="TPR_domain_protein"/>
</dbReference>
<dbReference type="Proteomes" id="UP000694416">
    <property type="component" value="Unplaced"/>
</dbReference>
<reference evidence="3" key="2">
    <citation type="submission" date="2025-09" db="UniProtKB">
        <authorList>
            <consortium name="Ensembl"/>
        </authorList>
    </citation>
    <scope>IDENTIFICATION</scope>
</reference>
<dbReference type="Ensembl" id="ENSPTET00000007261.1">
    <property type="protein sequence ID" value="ENSPTEP00000004684.1"/>
    <property type="gene ID" value="ENSPTEG00000005481.1"/>
</dbReference>
<dbReference type="SUPFAM" id="SSF48452">
    <property type="entry name" value="TPR-like"/>
    <property type="match status" value="1"/>
</dbReference>
<feature type="region of interest" description="Disordered" evidence="2">
    <location>
        <begin position="338"/>
        <end position="438"/>
    </location>
</feature>
<keyword evidence="1" id="KW-0802">TPR repeat</keyword>
<feature type="region of interest" description="Disordered" evidence="2">
    <location>
        <begin position="261"/>
        <end position="291"/>
    </location>
</feature>
<evidence type="ECO:0008006" key="5">
    <source>
        <dbReference type="Google" id="ProtNLM"/>
    </source>
</evidence>
<proteinExistence type="predicted"/>
<dbReference type="InterPro" id="IPR011990">
    <property type="entry name" value="TPR-like_helical_dom_sf"/>
</dbReference>
<sequence>MFCDEEKCYLIETKDETMNNKIIGNDNKEIKSEDKKQFELKSSVYNTNINKNENYIKKEKTIKSENISNDINNNMLHKNNKKCESDFNDDYSKEINKKNEAKNNMNHILQNILNGNNNNNNKDSIIPPTTYHNDGDKKQNENNTYEQLTNSNENKKNDISLFDEYSKVNRNEELNGNMNENNINTNNTKYMTFLNKTENNSKLLNSNDVYIKNEDIIKETCVIDKYSTNSVNNEKKNGITDEGFNGKYIVNASNVAYDNTTPTTTTTTTTTTANDNTTTNSTTLNNEKKEYNEEVINDKSGPSNQDYHKKVDVQNDINDKVKDKKINENINNNIRNYYSDNCIDNNNDSDDDSSLSDTFSKKSNLSGVSNQSSEDKFEESDTTDNVGTSPSSFTNDLEEEENSSYDSESIDEYSDDSNNGSADPNRDDSDSSNYNSDYYNNNKYDYNIKESDRFNTKDILYEKSAEEIKNIGNDYFKKCDYTNAIFYYSKALKKCKEKEMKSIIYSNRAACNVLIKNWNAVIDDCTKSIKYNNNYIKSYIRRSNAYEQLEKYNDSINDLDKALSLDPSLLKTYEIKQKKLKTLAEQQLNKEKEEMVGKLKDFGNMLLGKVGLSLDNFEVQKNPNNDGSFNIQFKQNK</sequence>
<reference evidence="3" key="1">
    <citation type="submission" date="2025-08" db="UniProtKB">
        <authorList>
            <consortium name="Ensembl"/>
        </authorList>
    </citation>
    <scope>IDENTIFICATION</scope>
</reference>
<feature type="compositionally biased region" description="Acidic residues" evidence="2">
    <location>
        <begin position="396"/>
        <end position="415"/>
    </location>
</feature>
<dbReference type="PROSITE" id="PS50005">
    <property type="entry name" value="TPR"/>
    <property type="match status" value="1"/>
</dbReference>
<name>A0A8C9LJ03_9PRIM</name>
<organism evidence="3 4">
    <name type="scientific">Piliocolobus tephrosceles</name>
    <name type="common">Ugandan red Colobus</name>
    <dbReference type="NCBI Taxonomy" id="591936"/>
    <lineage>
        <taxon>Eukaryota</taxon>
        <taxon>Metazoa</taxon>
        <taxon>Chordata</taxon>
        <taxon>Craniata</taxon>
        <taxon>Vertebrata</taxon>
        <taxon>Euteleostomi</taxon>
        <taxon>Mammalia</taxon>
        <taxon>Eutheria</taxon>
        <taxon>Euarchontoglires</taxon>
        <taxon>Primates</taxon>
        <taxon>Haplorrhini</taxon>
        <taxon>Catarrhini</taxon>
        <taxon>Cercopithecidae</taxon>
        <taxon>Colobinae</taxon>
        <taxon>Piliocolobus</taxon>
    </lineage>
</organism>
<evidence type="ECO:0000313" key="3">
    <source>
        <dbReference type="Ensembl" id="ENSPTEP00000004684.1"/>
    </source>
</evidence>
<dbReference type="Gene3D" id="1.25.40.10">
    <property type="entry name" value="Tetratricopeptide repeat domain"/>
    <property type="match status" value="1"/>
</dbReference>
<dbReference type="Pfam" id="PF13181">
    <property type="entry name" value="TPR_8"/>
    <property type="match status" value="1"/>
</dbReference>
<evidence type="ECO:0000256" key="2">
    <source>
        <dbReference type="SAM" id="MobiDB-lite"/>
    </source>
</evidence>
<accession>A0A8C9LJ03</accession>
<feature type="compositionally biased region" description="Low complexity" evidence="2">
    <location>
        <begin position="355"/>
        <end position="364"/>
    </location>
</feature>
<feature type="compositionally biased region" description="Polar residues" evidence="2">
    <location>
        <begin position="383"/>
        <end position="394"/>
    </location>
</feature>
<dbReference type="PANTHER" id="PTHR46014:SF1">
    <property type="entry name" value="TETRATRICOPEPTIDE REPEAT PROTEIN 1"/>
    <property type="match status" value="1"/>
</dbReference>